<evidence type="ECO:0000313" key="10">
    <source>
        <dbReference type="Proteomes" id="UP000316213"/>
    </source>
</evidence>
<keyword evidence="6 8" id="KW-0460">Magnesium</keyword>
<dbReference type="GO" id="GO:0046872">
    <property type="term" value="F:metal ion binding"/>
    <property type="evidence" value="ECO:0007669"/>
    <property type="project" value="UniProtKB-KW"/>
</dbReference>
<dbReference type="EC" id="3.1.3.1" evidence="9"/>
<dbReference type="Gene3D" id="3.40.720.10">
    <property type="entry name" value="Alkaline Phosphatase, subunit A"/>
    <property type="match status" value="1"/>
</dbReference>
<keyword evidence="5 8" id="KW-0862">Zinc</keyword>
<dbReference type="OrthoDB" id="9794455at2"/>
<dbReference type="Pfam" id="PF00245">
    <property type="entry name" value="Alk_phosphatase"/>
    <property type="match status" value="1"/>
</dbReference>
<evidence type="ECO:0000256" key="1">
    <source>
        <dbReference type="ARBA" id="ARBA00005984"/>
    </source>
</evidence>
<sequence>MSPFRFRISVFIVMLLTAYPFAAFSVIAQEPGLLTKALDAVKDNLAVDPDSSNDPLRQMQSDAMRERSADWGFWGNLPNKYSSWTNHSNRVVPLYTFGVTLDSLRAEGSLYSDPARLEDAFGSVPANTVNPTAIYHDQIDVYHLQRLATQNGKKYIITMIFDGMDWQTTRAAAIYRNQADRYDSGRGQGLAFQDYRGATSDFAYLVTTPTAGGAKYDINAQTVFSSGQKVDGGFDAELAGPMPWHESPRSAYPIGRDREQPHEVTDSASSATSLLSGVKTYNGSINMLPDGTHAIPIARKLQDEGYRVGVVTSVPVSHATPAAAYANNVTRKDYQDIARDMVGLPSSSHRREPLPGLDVLIGGGWGEGSGKDATQGDNFMPGNTYFHESDMEAIKRGEDYVVAERTAGRDGNDVLSAAARTAIESNKRLLGYFGTQGGHLPFQTADGDYRPTFDVKGTERYNNADIAENPTLADMTAAALDVLSSTKSETTEPSGNPFWLLIECGDVDWANHANNIDNSIGAVFSGEAAFQTVVDWVEANDAWGDTAVFVTSDHGHYLHLQQPQAIADAASRSKTNKTSE</sequence>
<dbReference type="InterPro" id="IPR018299">
    <property type="entry name" value="Alkaline_phosphatase_AS"/>
</dbReference>
<dbReference type="SMART" id="SM00098">
    <property type="entry name" value="alkPPc"/>
    <property type="match status" value="1"/>
</dbReference>
<feature type="active site" description="Phosphoserine intermediate" evidence="7">
    <location>
        <position position="267"/>
    </location>
</feature>
<comment type="similarity">
    <text evidence="1">Belongs to the alkaline phosphatase family.</text>
</comment>
<keyword evidence="4 9" id="KW-0378">Hydrolase</keyword>
<feature type="binding site" evidence="8">
    <location>
        <position position="508"/>
    </location>
    <ligand>
        <name>Zn(2+)</name>
        <dbReference type="ChEBI" id="CHEBI:29105"/>
        <label>2</label>
    </ligand>
</feature>
<protein>
    <submittedName>
        <fullName evidence="9">Alkaline phosphatase 4</fullName>
        <ecNumber evidence="9">3.1.3.1</ecNumber>
    </submittedName>
</protein>
<dbReference type="EMBL" id="SJPM01000002">
    <property type="protein sequence ID" value="TWU01459.1"/>
    <property type="molecule type" value="Genomic_DNA"/>
</dbReference>
<evidence type="ECO:0000256" key="8">
    <source>
        <dbReference type="PIRSR" id="PIRSR601952-2"/>
    </source>
</evidence>
<dbReference type="RefSeq" id="WP_146576757.1">
    <property type="nucleotide sequence ID" value="NZ_SJPM01000002.1"/>
</dbReference>
<dbReference type="InterPro" id="IPR001952">
    <property type="entry name" value="Alkaline_phosphatase"/>
</dbReference>
<proteinExistence type="inferred from homology"/>
<dbReference type="GO" id="GO:0004035">
    <property type="term" value="F:alkaline phosphatase activity"/>
    <property type="evidence" value="ECO:0007669"/>
    <property type="project" value="UniProtKB-EC"/>
</dbReference>
<feature type="binding site" evidence="8">
    <location>
        <position position="553"/>
    </location>
    <ligand>
        <name>Zn(2+)</name>
        <dbReference type="ChEBI" id="CHEBI:29105"/>
        <label>2</label>
    </ligand>
</feature>
<dbReference type="PROSITE" id="PS00123">
    <property type="entry name" value="ALKALINE_PHOSPHATASE"/>
    <property type="match status" value="1"/>
</dbReference>
<dbReference type="InterPro" id="IPR017850">
    <property type="entry name" value="Alkaline_phosphatase_core_sf"/>
</dbReference>
<evidence type="ECO:0000256" key="5">
    <source>
        <dbReference type="ARBA" id="ARBA00022833"/>
    </source>
</evidence>
<evidence type="ECO:0000256" key="7">
    <source>
        <dbReference type="PIRSR" id="PIRSR601952-1"/>
    </source>
</evidence>
<feature type="binding site" evidence="8">
    <location>
        <position position="554"/>
    </location>
    <ligand>
        <name>Zn(2+)</name>
        <dbReference type="ChEBI" id="CHEBI:29105"/>
        <label>2</label>
    </ligand>
</feature>
<evidence type="ECO:0000313" key="9">
    <source>
        <dbReference type="EMBL" id="TWU01459.1"/>
    </source>
</evidence>
<reference evidence="9 10" key="1">
    <citation type="submission" date="2019-02" db="EMBL/GenBank/DDBJ databases">
        <title>Deep-cultivation of Planctomycetes and their phenomic and genomic characterization uncovers novel biology.</title>
        <authorList>
            <person name="Wiegand S."/>
            <person name="Jogler M."/>
            <person name="Boedeker C."/>
            <person name="Pinto D."/>
            <person name="Vollmers J."/>
            <person name="Rivas-Marin E."/>
            <person name="Kohn T."/>
            <person name="Peeters S.H."/>
            <person name="Heuer A."/>
            <person name="Rast P."/>
            <person name="Oberbeckmann S."/>
            <person name="Bunk B."/>
            <person name="Jeske O."/>
            <person name="Meyerdierks A."/>
            <person name="Storesund J.E."/>
            <person name="Kallscheuer N."/>
            <person name="Luecker S."/>
            <person name="Lage O.M."/>
            <person name="Pohl T."/>
            <person name="Merkel B.J."/>
            <person name="Hornburger P."/>
            <person name="Mueller R.-W."/>
            <person name="Bruemmer F."/>
            <person name="Labrenz M."/>
            <person name="Spormann A.M."/>
            <person name="Op Den Camp H."/>
            <person name="Overmann J."/>
            <person name="Amann R."/>
            <person name="Jetten M.S.M."/>
            <person name="Mascher T."/>
            <person name="Medema M.H."/>
            <person name="Devos D.P."/>
            <person name="Kaster A.-K."/>
            <person name="Ovreas L."/>
            <person name="Rohde M."/>
            <person name="Galperin M.Y."/>
            <person name="Jogler C."/>
        </authorList>
    </citation>
    <scope>NUCLEOTIDE SEQUENCE [LARGE SCALE GENOMIC DNA]</scope>
    <source>
        <strain evidence="9 10">Pla100</strain>
    </source>
</reference>
<evidence type="ECO:0000256" key="3">
    <source>
        <dbReference type="ARBA" id="ARBA00022723"/>
    </source>
</evidence>
<keyword evidence="10" id="KW-1185">Reference proteome</keyword>
<name>A0A5C6AQF5_9BACT</name>
<dbReference type="Proteomes" id="UP000316213">
    <property type="component" value="Unassembled WGS sequence"/>
</dbReference>
<comment type="cofactor">
    <cofactor evidence="8">
        <name>Zn(2+)</name>
        <dbReference type="ChEBI" id="CHEBI:29105"/>
    </cofactor>
    <text evidence="8">Binds 2 Zn(2+) ions.</text>
</comment>
<dbReference type="SUPFAM" id="SSF53649">
    <property type="entry name" value="Alkaline phosphatase-like"/>
    <property type="match status" value="1"/>
</dbReference>
<feature type="binding site" evidence="8">
    <location>
        <position position="503"/>
    </location>
    <ligand>
        <name>Mg(2+)</name>
        <dbReference type="ChEBI" id="CHEBI:18420"/>
    </ligand>
</feature>
<feature type="binding site" evidence="8">
    <location>
        <position position="318"/>
    </location>
    <ligand>
        <name>Mg(2+)</name>
        <dbReference type="ChEBI" id="CHEBI:18420"/>
    </ligand>
</feature>
<organism evidence="9 10">
    <name type="scientific">Neorhodopirellula pilleata</name>
    <dbReference type="NCBI Taxonomy" id="2714738"/>
    <lineage>
        <taxon>Bacteria</taxon>
        <taxon>Pseudomonadati</taxon>
        <taxon>Planctomycetota</taxon>
        <taxon>Planctomycetia</taxon>
        <taxon>Pirellulales</taxon>
        <taxon>Pirellulaceae</taxon>
        <taxon>Neorhodopirellula</taxon>
    </lineage>
</organism>
<comment type="caution">
    <text evidence="9">The sequence shown here is derived from an EMBL/GenBank/DDBJ whole genome shotgun (WGS) entry which is preliminary data.</text>
</comment>
<evidence type="ECO:0000256" key="2">
    <source>
        <dbReference type="ARBA" id="ARBA00022553"/>
    </source>
</evidence>
<keyword evidence="3 8" id="KW-0479">Metal-binding</keyword>
<gene>
    <name evidence="9" type="primary">phoA</name>
    <name evidence="9" type="ORF">Pla100_11930</name>
</gene>
<dbReference type="PANTHER" id="PTHR11596:SF5">
    <property type="entry name" value="ALKALINE PHOSPHATASE"/>
    <property type="match status" value="1"/>
</dbReference>
<dbReference type="AlphaFoldDB" id="A0A5C6AQF5"/>
<feature type="binding site" evidence="8">
    <location>
        <position position="512"/>
    </location>
    <ligand>
        <name>Zn(2+)</name>
        <dbReference type="ChEBI" id="CHEBI:29105"/>
        <label>2</label>
    </ligand>
</feature>
<feature type="binding site" evidence="8">
    <location>
        <position position="320"/>
    </location>
    <ligand>
        <name>Mg(2+)</name>
        <dbReference type="ChEBI" id="CHEBI:18420"/>
    </ligand>
</feature>
<dbReference type="PANTHER" id="PTHR11596">
    <property type="entry name" value="ALKALINE PHOSPHATASE"/>
    <property type="match status" value="1"/>
</dbReference>
<keyword evidence="2" id="KW-0597">Phosphoprotein</keyword>
<evidence type="ECO:0000256" key="4">
    <source>
        <dbReference type="ARBA" id="ARBA00022801"/>
    </source>
</evidence>
<evidence type="ECO:0000256" key="6">
    <source>
        <dbReference type="ARBA" id="ARBA00022842"/>
    </source>
</evidence>
<accession>A0A5C6AQF5</accession>
<comment type="cofactor">
    <cofactor evidence="8">
        <name>Mg(2+)</name>
        <dbReference type="ChEBI" id="CHEBI:18420"/>
    </cofactor>
    <text evidence="8">Binds 1 Mg(2+) ion.</text>
</comment>